<dbReference type="AlphaFoldDB" id="A0A4R6BJ43"/>
<protein>
    <submittedName>
        <fullName evidence="6">Endonuclease III domain-containing protein</fullName>
    </submittedName>
</protein>
<dbReference type="SUPFAM" id="SSF48150">
    <property type="entry name" value="DNA-glycosylase"/>
    <property type="match status" value="1"/>
</dbReference>
<evidence type="ECO:0000313" key="6">
    <source>
        <dbReference type="EMBL" id="TDM01713.1"/>
    </source>
</evidence>
<dbReference type="EMBL" id="SCWE01000002">
    <property type="protein sequence ID" value="TDM01713.1"/>
    <property type="molecule type" value="Genomic_DNA"/>
</dbReference>
<keyword evidence="6" id="KW-0378">Hydrolase</keyword>
<evidence type="ECO:0000259" key="5">
    <source>
        <dbReference type="SMART" id="SM00478"/>
    </source>
</evidence>
<dbReference type="GO" id="GO:0004519">
    <property type="term" value="F:endonuclease activity"/>
    <property type="evidence" value="ECO:0007669"/>
    <property type="project" value="UniProtKB-KW"/>
</dbReference>
<sequence>MLSSRALFDILYKEMGPLHWWPAESEIEMMTGAILVQNTNWNNVERSLLNLKAKTNFEADRITALSIEKLQELIRPSGFYKNKSKALMALFNWLETFDYQYDEIDKKWGSELRQTLLSLHGIGPETADVLLVYLFGRVEFIPDSYTRRLYRQLGYSHTESYNKFKKEVQIDDFTNAEAKEFHGLLDEFGKRYLTTKAKDEDHFLKSFFVDDI</sequence>
<dbReference type="Proteomes" id="UP000295328">
    <property type="component" value="Unassembled WGS sequence"/>
</dbReference>
<dbReference type="SMART" id="SM00478">
    <property type="entry name" value="ENDO3c"/>
    <property type="match status" value="1"/>
</dbReference>
<evidence type="ECO:0000256" key="2">
    <source>
        <dbReference type="ARBA" id="ARBA00022723"/>
    </source>
</evidence>
<evidence type="ECO:0000256" key="3">
    <source>
        <dbReference type="ARBA" id="ARBA00023004"/>
    </source>
</evidence>
<dbReference type="RefSeq" id="WP_133429727.1">
    <property type="nucleotide sequence ID" value="NZ_BMCC01000003.1"/>
</dbReference>
<keyword evidence="4" id="KW-0411">Iron-sulfur</keyword>
<dbReference type="GO" id="GO:0046872">
    <property type="term" value="F:metal ion binding"/>
    <property type="evidence" value="ECO:0007669"/>
    <property type="project" value="UniProtKB-KW"/>
</dbReference>
<dbReference type="OrthoDB" id="9802365at2"/>
<comment type="caution">
    <text evidence="6">The sequence shown here is derived from an EMBL/GenBank/DDBJ whole genome shotgun (WGS) entry which is preliminary data.</text>
</comment>
<proteinExistence type="predicted"/>
<dbReference type="CDD" id="cd00056">
    <property type="entry name" value="ENDO3c"/>
    <property type="match status" value="1"/>
</dbReference>
<keyword evidence="3" id="KW-0408">Iron</keyword>
<keyword evidence="7" id="KW-1185">Reference proteome</keyword>
<keyword evidence="6" id="KW-0255">Endonuclease</keyword>
<dbReference type="GO" id="GO:0006284">
    <property type="term" value="P:base-excision repair"/>
    <property type="evidence" value="ECO:0007669"/>
    <property type="project" value="InterPro"/>
</dbReference>
<dbReference type="GO" id="GO:0051539">
    <property type="term" value="F:4 iron, 4 sulfur cluster binding"/>
    <property type="evidence" value="ECO:0007669"/>
    <property type="project" value="UniProtKB-KW"/>
</dbReference>
<organism evidence="6 7">
    <name type="scientific">Macrococcus hajekii</name>
    <dbReference type="NCBI Taxonomy" id="198482"/>
    <lineage>
        <taxon>Bacteria</taxon>
        <taxon>Bacillati</taxon>
        <taxon>Bacillota</taxon>
        <taxon>Bacilli</taxon>
        <taxon>Bacillales</taxon>
        <taxon>Staphylococcaceae</taxon>
        <taxon>Macrococcus</taxon>
    </lineage>
</organism>
<keyword evidence="6" id="KW-0540">Nuclease</keyword>
<reference evidence="6 7" key="1">
    <citation type="submission" date="2019-01" db="EMBL/GenBank/DDBJ databases">
        <title>Draft genome sequences of the type strains of six Macrococcus species.</title>
        <authorList>
            <person name="Mazhar S."/>
            <person name="Altermann E."/>
            <person name="Hill C."/>
            <person name="Mcauliffe O."/>
        </authorList>
    </citation>
    <scope>NUCLEOTIDE SEQUENCE [LARGE SCALE GENOMIC DNA]</scope>
    <source>
        <strain evidence="6 7">CCM4809</strain>
    </source>
</reference>
<keyword evidence="1" id="KW-0004">4Fe-4S</keyword>
<keyword evidence="2" id="KW-0479">Metal-binding</keyword>
<dbReference type="Gene3D" id="1.10.340.30">
    <property type="entry name" value="Hypothetical protein, domain 2"/>
    <property type="match status" value="1"/>
</dbReference>
<feature type="domain" description="HhH-GPD" evidence="5">
    <location>
        <begin position="35"/>
        <end position="191"/>
    </location>
</feature>
<name>A0A4R6BJ43_9STAP</name>
<evidence type="ECO:0000313" key="7">
    <source>
        <dbReference type="Proteomes" id="UP000295328"/>
    </source>
</evidence>
<dbReference type="InterPro" id="IPR003265">
    <property type="entry name" value="HhH-GPD_domain"/>
</dbReference>
<dbReference type="PANTHER" id="PTHR10359">
    <property type="entry name" value="A/G-SPECIFIC ADENINE GLYCOSYLASE/ENDONUCLEASE III"/>
    <property type="match status" value="1"/>
</dbReference>
<dbReference type="PIRSF" id="PIRSF001435">
    <property type="entry name" value="Nth"/>
    <property type="match status" value="1"/>
</dbReference>
<evidence type="ECO:0000256" key="4">
    <source>
        <dbReference type="ARBA" id="ARBA00023014"/>
    </source>
</evidence>
<accession>A0A4R6BJ43</accession>
<dbReference type="InterPro" id="IPR011257">
    <property type="entry name" value="DNA_glycosylase"/>
</dbReference>
<gene>
    <name evidence="6" type="ORF">ERX37_05740</name>
</gene>
<evidence type="ECO:0000256" key="1">
    <source>
        <dbReference type="ARBA" id="ARBA00022485"/>
    </source>
</evidence>
<dbReference type="Pfam" id="PF00730">
    <property type="entry name" value="HhH-GPD"/>
    <property type="match status" value="1"/>
</dbReference>
<dbReference type="PANTHER" id="PTHR10359:SF19">
    <property type="entry name" value="DNA REPAIR GLYCOSYLASE MJ1434-RELATED"/>
    <property type="match status" value="1"/>
</dbReference>